<evidence type="ECO:0000259" key="1">
    <source>
        <dbReference type="PROSITE" id="PS50532"/>
    </source>
</evidence>
<dbReference type="GO" id="GO:0015074">
    <property type="term" value="P:DNA integration"/>
    <property type="evidence" value="ECO:0007669"/>
    <property type="project" value="InterPro"/>
</dbReference>
<dbReference type="PANTHER" id="PTHR35004:SF8">
    <property type="entry name" value="TRANSPOSASE RV3428C-RELATED"/>
    <property type="match status" value="1"/>
</dbReference>
<dbReference type="PANTHER" id="PTHR35004">
    <property type="entry name" value="TRANSPOSASE RV3428C-RELATED"/>
    <property type="match status" value="1"/>
</dbReference>
<dbReference type="Proteomes" id="UP000198744">
    <property type="component" value="Unassembled WGS sequence"/>
</dbReference>
<accession>A0A1H8BL54</accession>
<dbReference type="InterPro" id="IPR054353">
    <property type="entry name" value="IstA-like_C"/>
</dbReference>
<evidence type="ECO:0000259" key="2">
    <source>
        <dbReference type="PROSITE" id="PS50994"/>
    </source>
</evidence>
<evidence type="ECO:0000313" key="4">
    <source>
        <dbReference type="Proteomes" id="UP000198744"/>
    </source>
</evidence>
<reference evidence="3 4" key="1">
    <citation type="submission" date="2016-10" db="EMBL/GenBank/DDBJ databases">
        <authorList>
            <person name="de Groot N.N."/>
        </authorList>
    </citation>
    <scope>NUCLEOTIDE SEQUENCE [LARGE SCALE GENOMIC DNA]</scope>
    <source>
        <strain evidence="3 4">DSM 8423</strain>
    </source>
</reference>
<dbReference type="AlphaFoldDB" id="A0A1H8BL54"/>
<dbReference type="STRING" id="43775.SAMN04489760_1602"/>
<feature type="domain" description="HTH IS408-type" evidence="1">
    <location>
        <begin position="11"/>
        <end position="93"/>
    </location>
</feature>
<dbReference type="PROSITE" id="PS50994">
    <property type="entry name" value="INTEGRASE"/>
    <property type="match status" value="1"/>
</dbReference>
<dbReference type="NCBIfam" id="NF033546">
    <property type="entry name" value="transpos_IS21"/>
    <property type="match status" value="1"/>
</dbReference>
<evidence type="ECO:0000313" key="3">
    <source>
        <dbReference type="EMBL" id="SEM83595.1"/>
    </source>
</evidence>
<organism evidence="3 4">
    <name type="scientific">Syntrophus gentianae</name>
    <dbReference type="NCBI Taxonomy" id="43775"/>
    <lineage>
        <taxon>Bacteria</taxon>
        <taxon>Pseudomonadati</taxon>
        <taxon>Thermodesulfobacteriota</taxon>
        <taxon>Syntrophia</taxon>
        <taxon>Syntrophales</taxon>
        <taxon>Syntrophaceae</taxon>
        <taxon>Syntrophus</taxon>
    </lineage>
</organism>
<protein>
    <submittedName>
        <fullName evidence="3">Transposase</fullName>
    </submittedName>
</protein>
<sequence>MAAERLSMRTIKEVLRLKWEKKFSNKQIEQSCKIARSTIREYLVRAERAGLNWPEVSDLDDGRLEALLFSPSVHAECSEKRNLPDMEYLRKELTRKGVTLRLLWLEYRQVNPDGYQYSQFCYHYHQWCNKLDVCLRQTHRAGEKLFLDYAGQTIPVTDPLTGKTIDAYLFIATLGASNYTFAWASFSQDLPSWIDANVRALNFFGGVPEILVPDNLKTGVTKACYYEPDINPTYYKMACHYNTVIIPARIVKPKDKAKVESAVLIAERWILAALRNHAFFSISELNNAIAEKLEDLNNRTFQKMNGTRRSLYETLDRPALKPLPASPYVYAECKKVRVNIDYHVTIDGHYYSVPYQLVKEQVEAWLTATTVEILFKNRRVASHARSTEKYQHTTLTEHMPKAHQKYLEWTPSRIMDWAGKNGPNTRQIVTCIMERHRHPQQGFRSCLGIMRLAKRYSSERLEAACGRALLLKAYSYKSIESILKTNLDAQELPESSPEKKITHYNIRGQEYYRQEESAHA</sequence>
<dbReference type="EMBL" id="FOBS01000060">
    <property type="protein sequence ID" value="SEM83595.1"/>
    <property type="molecule type" value="Genomic_DNA"/>
</dbReference>
<dbReference type="PROSITE" id="PS50532">
    <property type="entry name" value="HTH_IS408"/>
    <property type="match status" value="1"/>
</dbReference>
<dbReference type="Pfam" id="PF22483">
    <property type="entry name" value="Mu-transpos_C_2"/>
    <property type="match status" value="1"/>
</dbReference>
<gene>
    <name evidence="3" type="ORF">SAMN04489760_1602</name>
</gene>
<name>A0A1H8BL54_9BACT</name>
<feature type="domain" description="Integrase catalytic" evidence="2">
    <location>
        <begin position="137"/>
        <end position="319"/>
    </location>
</feature>
<keyword evidence="4" id="KW-1185">Reference proteome</keyword>
<dbReference type="InterPro" id="IPR017895">
    <property type="entry name" value="HTH_IS408/IS1162_type"/>
</dbReference>
<proteinExistence type="predicted"/>
<dbReference type="InterPro" id="IPR001584">
    <property type="entry name" value="Integrase_cat-core"/>
</dbReference>